<gene>
    <name evidence="1" type="ORF">CDAR_577811</name>
</gene>
<organism evidence="1 2">
    <name type="scientific">Caerostris darwini</name>
    <dbReference type="NCBI Taxonomy" id="1538125"/>
    <lineage>
        <taxon>Eukaryota</taxon>
        <taxon>Metazoa</taxon>
        <taxon>Ecdysozoa</taxon>
        <taxon>Arthropoda</taxon>
        <taxon>Chelicerata</taxon>
        <taxon>Arachnida</taxon>
        <taxon>Araneae</taxon>
        <taxon>Araneomorphae</taxon>
        <taxon>Entelegynae</taxon>
        <taxon>Araneoidea</taxon>
        <taxon>Araneidae</taxon>
        <taxon>Caerostris</taxon>
    </lineage>
</organism>
<dbReference type="AlphaFoldDB" id="A0AAV4RJQ1"/>
<dbReference type="Proteomes" id="UP001054837">
    <property type="component" value="Unassembled WGS sequence"/>
</dbReference>
<reference evidence="1 2" key="1">
    <citation type="submission" date="2021-06" db="EMBL/GenBank/DDBJ databases">
        <title>Caerostris darwini draft genome.</title>
        <authorList>
            <person name="Kono N."/>
            <person name="Arakawa K."/>
        </authorList>
    </citation>
    <scope>NUCLEOTIDE SEQUENCE [LARGE SCALE GENOMIC DNA]</scope>
</reference>
<evidence type="ECO:0000313" key="1">
    <source>
        <dbReference type="EMBL" id="GIY20561.1"/>
    </source>
</evidence>
<comment type="caution">
    <text evidence="1">The sequence shown here is derived from an EMBL/GenBank/DDBJ whole genome shotgun (WGS) entry which is preliminary data.</text>
</comment>
<name>A0AAV4RJQ1_9ARAC</name>
<sequence length="85" mass="9902">MGHGPTSEDTKDFQFWAESKKFSCREVSHTVKWDSEEIGLHGHSYWEKPISLSRKMGHGPTSEDTKDFQFWAESKKFLAVKCHKQ</sequence>
<accession>A0AAV4RJQ1</accession>
<keyword evidence="2" id="KW-1185">Reference proteome</keyword>
<protein>
    <submittedName>
        <fullName evidence="1">Uncharacterized protein</fullName>
    </submittedName>
</protein>
<proteinExistence type="predicted"/>
<evidence type="ECO:0000313" key="2">
    <source>
        <dbReference type="Proteomes" id="UP001054837"/>
    </source>
</evidence>
<dbReference type="EMBL" id="BPLQ01006187">
    <property type="protein sequence ID" value="GIY20561.1"/>
    <property type="molecule type" value="Genomic_DNA"/>
</dbReference>